<keyword evidence="1" id="KW-0175">Coiled coil</keyword>
<gene>
    <name evidence="3" type="ORF">K435DRAFT_867120</name>
</gene>
<protein>
    <submittedName>
        <fullName evidence="3">Uncharacterized protein</fullName>
    </submittedName>
</protein>
<dbReference type="EMBL" id="ML179443">
    <property type="protein sequence ID" value="THU87598.1"/>
    <property type="molecule type" value="Genomic_DNA"/>
</dbReference>
<feature type="coiled-coil region" evidence="1">
    <location>
        <begin position="60"/>
        <end position="87"/>
    </location>
</feature>
<feature type="region of interest" description="Disordered" evidence="2">
    <location>
        <begin position="1"/>
        <end position="56"/>
    </location>
</feature>
<proteinExistence type="predicted"/>
<reference evidence="3 4" key="1">
    <citation type="journal article" date="2019" name="Nat. Ecol. Evol.">
        <title>Megaphylogeny resolves global patterns of mushroom evolution.</title>
        <authorList>
            <person name="Varga T."/>
            <person name="Krizsan K."/>
            <person name="Foldi C."/>
            <person name="Dima B."/>
            <person name="Sanchez-Garcia M."/>
            <person name="Sanchez-Ramirez S."/>
            <person name="Szollosi G.J."/>
            <person name="Szarkandi J.G."/>
            <person name="Papp V."/>
            <person name="Albert L."/>
            <person name="Andreopoulos W."/>
            <person name="Angelini C."/>
            <person name="Antonin V."/>
            <person name="Barry K.W."/>
            <person name="Bougher N.L."/>
            <person name="Buchanan P."/>
            <person name="Buyck B."/>
            <person name="Bense V."/>
            <person name="Catcheside P."/>
            <person name="Chovatia M."/>
            <person name="Cooper J."/>
            <person name="Damon W."/>
            <person name="Desjardin D."/>
            <person name="Finy P."/>
            <person name="Geml J."/>
            <person name="Haridas S."/>
            <person name="Hughes K."/>
            <person name="Justo A."/>
            <person name="Karasinski D."/>
            <person name="Kautmanova I."/>
            <person name="Kiss B."/>
            <person name="Kocsube S."/>
            <person name="Kotiranta H."/>
            <person name="LaButti K.M."/>
            <person name="Lechner B.E."/>
            <person name="Liimatainen K."/>
            <person name="Lipzen A."/>
            <person name="Lukacs Z."/>
            <person name="Mihaltcheva S."/>
            <person name="Morgado L.N."/>
            <person name="Niskanen T."/>
            <person name="Noordeloos M.E."/>
            <person name="Ohm R.A."/>
            <person name="Ortiz-Santana B."/>
            <person name="Ovrebo C."/>
            <person name="Racz N."/>
            <person name="Riley R."/>
            <person name="Savchenko A."/>
            <person name="Shiryaev A."/>
            <person name="Soop K."/>
            <person name="Spirin V."/>
            <person name="Szebenyi C."/>
            <person name="Tomsovsky M."/>
            <person name="Tulloss R.E."/>
            <person name="Uehling J."/>
            <person name="Grigoriev I.V."/>
            <person name="Vagvolgyi C."/>
            <person name="Papp T."/>
            <person name="Martin F.M."/>
            <person name="Miettinen O."/>
            <person name="Hibbett D.S."/>
            <person name="Nagy L.G."/>
        </authorList>
    </citation>
    <scope>NUCLEOTIDE SEQUENCE [LARGE SCALE GENOMIC DNA]</scope>
    <source>
        <strain evidence="3 4">CBS 962.96</strain>
    </source>
</reference>
<feature type="compositionally biased region" description="Polar residues" evidence="2">
    <location>
        <begin position="22"/>
        <end position="32"/>
    </location>
</feature>
<sequence length="128" mass="14159">MASTTSPKSVLSVCSSGCGHPSTKQKSDSPNLYINPRDCPSNVDRSRDSCPRVDRGSTELEQAIGRERALIADLDRLKADYNKLRLRIDGEVHNLTTANHALNQIIATARKDLQLVSNVAVRRFWAVQ</sequence>
<name>A0A4S8LGE8_DENBC</name>
<organism evidence="3 4">
    <name type="scientific">Dendrothele bispora (strain CBS 962.96)</name>
    <dbReference type="NCBI Taxonomy" id="1314807"/>
    <lineage>
        <taxon>Eukaryota</taxon>
        <taxon>Fungi</taxon>
        <taxon>Dikarya</taxon>
        <taxon>Basidiomycota</taxon>
        <taxon>Agaricomycotina</taxon>
        <taxon>Agaricomycetes</taxon>
        <taxon>Agaricomycetidae</taxon>
        <taxon>Agaricales</taxon>
        <taxon>Agaricales incertae sedis</taxon>
        <taxon>Dendrothele</taxon>
    </lineage>
</organism>
<dbReference type="Proteomes" id="UP000297245">
    <property type="component" value="Unassembled WGS sequence"/>
</dbReference>
<feature type="compositionally biased region" description="Polar residues" evidence="2">
    <location>
        <begin position="1"/>
        <end position="15"/>
    </location>
</feature>
<evidence type="ECO:0000256" key="1">
    <source>
        <dbReference type="SAM" id="Coils"/>
    </source>
</evidence>
<keyword evidence="4" id="KW-1185">Reference proteome</keyword>
<evidence type="ECO:0000256" key="2">
    <source>
        <dbReference type="SAM" id="MobiDB-lite"/>
    </source>
</evidence>
<evidence type="ECO:0000313" key="4">
    <source>
        <dbReference type="Proteomes" id="UP000297245"/>
    </source>
</evidence>
<dbReference type="AlphaFoldDB" id="A0A4S8LGE8"/>
<evidence type="ECO:0000313" key="3">
    <source>
        <dbReference type="EMBL" id="THU87598.1"/>
    </source>
</evidence>
<feature type="compositionally biased region" description="Basic and acidic residues" evidence="2">
    <location>
        <begin position="44"/>
        <end position="56"/>
    </location>
</feature>
<accession>A0A4S8LGE8</accession>